<keyword evidence="3" id="KW-1185">Reference proteome</keyword>
<dbReference type="EMBL" id="JAPWTK010000038">
    <property type="protein sequence ID" value="KAJ8955349.1"/>
    <property type="molecule type" value="Genomic_DNA"/>
</dbReference>
<comment type="caution">
    <text evidence="2">The sequence shown here is derived from an EMBL/GenBank/DDBJ whole genome shotgun (WGS) entry which is preliminary data.</text>
</comment>
<sequence>MKWRRSESRKQYLQDDPLYQQCQREMRGGDYQLPACANATMTANLLNQANVNIHYKKMKPDVVEAVEAIYNAFQVNYYPSLQFKNKGTGKEKEINLQYELDPDLRFVNCTVVTSNEENNFGEWGRTLFATHPVFHVRSRVMSTIFGLQTYRPICVVDKAHISTFSNRTYPASLDKHWTVALQYIPQDARHYEEPKSVQEQLRTQPENFVVFVRQSGQGRDVKITFSSPETDYKLMDITMSSGQGSSGMKTKVNVNGQEVQVSGHSSHDIGEGYVQIYGLPNGEVKVEVRDWFYVISDGERMKLTALNGRFRNSVRGLCGVFNDDEANDFLTPGNCIVGDYKQFIKSYDIESGEGRGQTQTHSKGSHECVPKEVPLYADVISNRLWSQRSQHSGDCTLLQTRYVEEYGQICFTIGEMPVCRGHCRQRGTITNNVPVHCVKNSNAAQLWKKQIDQGQSPDFGHKKETKITRIELPQSCVP</sequence>
<dbReference type="PROSITE" id="PS51233">
    <property type="entry name" value="VWFD"/>
    <property type="match status" value="1"/>
</dbReference>
<dbReference type="InterPro" id="IPR050733">
    <property type="entry name" value="Vitellogenin/Apolipophorin"/>
</dbReference>
<dbReference type="AlphaFoldDB" id="A0AAV8YW16"/>
<accession>A0AAV8YW16</accession>
<dbReference type="GO" id="GO:0005319">
    <property type="term" value="F:lipid transporter activity"/>
    <property type="evidence" value="ECO:0007669"/>
    <property type="project" value="TreeGrafter"/>
</dbReference>
<reference evidence="2" key="1">
    <citation type="journal article" date="2023" name="Insect Mol. Biol.">
        <title>Genome sequencing provides insights into the evolution of gene families encoding plant cell wall-degrading enzymes in longhorned beetles.</title>
        <authorList>
            <person name="Shin N.R."/>
            <person name="Okamura Y."/>
            <person name="Kirsch R."/>
            <person name="Pauchet Y."/>
        </authorList>
    </citation>
    <scope>NUCLEOTIDE SEQUENCE</scope>
    <source>
        <strain evidence="2">AMC_N1</strain>
    </source>
</reference>
<organism evidence="2 3">
    <name type="scientific">Aromia moschata</name>
    <dbReference type="NCBI Taxonomy" id="1265417"/>
    <lineage>
        <taxon>Eukaryota</taxon>
        <taxon>Metazoa</taxon>
        <taxon>Ecdysozoa</taxon>
        <taxon>Arthropoda</taxon>
        <taxon>Hexapoda</taxon>
        <taxon>Insecta</taxon>
        <taxon>Pterygota</taxon>
        <taxon>Neoptera</taxon>
        <taxon>Endopterygota</taxon>
        <taxon>Coleoptera</taxon>
        <taxon>Polyphaga</taxon>
        <taxon>Cucujiformia</taxon>
        <taxon>Chrysomeloidea</taxon>
        <taxon>Cerambycidae</taxon>
        <taxon>Cerambycinae</taxon>
        <taxon>Callichromatini</taxon>
        <taxon>Aromia</taxon>
    </lineage>
</organism>
<evidence type="ECO:0000313" key="3">
    <source>
        <dbReference type="Proteomes" id="UP001162162"/>
    </source>
</evidence>
<proteinExistence type="predicted"/>
<dbReference type="InterPro" id="IPR001846">
    <property type="entry name" value="VWF_type-D"/>
</dbReference>
<protein>
    <recommendedName>
        <fullName evidence="1">VWFD domain-containing protein</fullName>
    </recommendedName>
</protein>
<name>A0AAV8YW16_9CUCU</name>
<dbReference type="PANTHER" id="PTHR23345:SF15">
    <property type="entry name" value="VITELLOGENIN 1-RELATED"/>
    <property type="match status" value="1"/>
</dbReference>
<evidence type="ECO:0000313" key="2">
    <source>
        <dbReference type="EMBL" id="KAJ8955349.1"/>
    </source>
</evidence>
<feature type="domain" description="VWFD" evidence="1">
    <location>
        <begin position="151"/>
        <end position="355"/>
    </location>
</feature>
<evidence type="ECO:0000259" key="1">
    <source>
        <dbReference type="PROSITE" id="PS51233"/>
    </source>
</evidence>
<dbReference type="PANTHER" id="PTHR23345">
    <property type="entry name" value="VITELLOGENIN-RELATED"/>
    <property type="match status" value="1"/>
</dbReference>
<dbReference type="SMART" id="SM00216">
    <property type="entry name" value="VWD"/>
    <property type="match status" value="1"/>
</dbReference>
<dbReference type="Pfam" id="PF00094">
    <property type="entry name" value="VWD"/>
    <property type="match status" value="1"/>
</dbReference>
<dbReference type="Proteomes" id="UP001162162">
    <property type="component" value="Unassembled WGS sequence"/>
</dbReference>
<gene>
    <name evidence="2" type="ORF">NQ318_003443</name>
</gene>